<dbReference type="Proteomes" id="UP000694892">
    <property type="component" value="Chromosome 3L"/>
</dbReference>
<evidence type="ECO:0000313" key="2">
    <source>
        <dbReference type="EMBL" id="OCT88975.1"/>
    </source>
</evidence>
<reference evidence="3" key="1">
    <citation type="journal article" date="2016" name="Nature">
        <title>Genome evolution in the allotetraploid frog Xenopus laevis.</title>
        <authorList>
            <person name="Session A.M."/>
            <person name="Uno Y."/>
            <person name="Kwon T."/>
            <person name="Chapman J.A."/>
            <person name="Toyoda A."/>
            <person name="Takahashi S."/>
            <person name="Fukui A."/>
            <person name="Hikosaka A."/>
            <person name="Suzuki A."/>
            <person name="Kondo M."/>
            <person name="van Heeringen S.J."/>
            <person name="Quigley I."/>
            <person name="Heinz S."/>
            <person name="Ogino H."/>
            <person name="Ochi H."/>
            <person name="Hellsten U."/>
            <person name="Lyons J.B."/>
            <person name="Simakov O."/>
            <person name="Putnam N."/>
            <person name="Stites J."/>
            <person name="Kuroki Y."/>
            <person name="Tanaka T."/>
            <person name="Michiue T."/>
            <person name="Watanabe M."/>
            <person name="Bogdanovic O."/>
            <person name="Lister R."/>
            <person name="Georgiou G."/>
            <person name="Paranjpe S.S."/>
            <person name="van Kruijsbergen I."/>
            <person name="Shu S."/>
            <person name="Carlson J."/>
            <person name="Kinoshita T."/>
            <person name="Ohta Y."/>
            <person name="Mawaribuchi S."/>
            <person name="Jenkins J."/>
            <person name="Grimwood J."/>
            <person name="Schmutz J."/>
            <person name="Mitros T."/>
            <person name="Mozaffari S.V."/>
            <person name="Suzuki Y."/>
            <person name="Haramoto Y."/>
            <person name="Yamamoto T.S."/>
            <person name="Takagi C."/>
            <person name="Heald R."/>
            <person name="Miller K."/>
            <person name="Haudenschild C."/>
            <person name="Kitzman J."/>
            <person name="Nakayama T."/>
            <person name="Izutsu Y."/>
            <person name="Robert J."/>
            <person name="Fortriede J."/>
            <person name="Burns K."/>
            <person name="Lotay V."/>
            <person name="Karimi K."/>
            <person name="Yasuoka Y."/>
            <person name="Dichmann D.S."/>
            <person name="Flajnik M.F."/>
            <person name="Houston D.W."/>
            <person name="Shendure J."/>
            <person name="DuPasquier L."/>
            <person name="Vize P.D."/>
            <person name="Zorn A.M."/>
            <person name="Ito M."/>
            <person name="Marcotte E.M."/>
            <person name="Wallingford J.B."/>
            <person name="Ito Y."/>
            <person name="Asashima M."/>
            <person name="Ueno N."/>
            <person name="Matsuda Y."/>
            <person name="Veenstra G.J."/>
            <person name="Fujiyama A."/>
            <person name="Harland R.M."/>
            <person name="Taira M."/>
            <person name="Rokhsar D.S."/>
        </authorList>
    </citation>
    <scope>NUCLEOTIDE SEQUENCE [LARGE SCALE GENOMIC DNA]</scope>
    <source>
        <strain evidence="3">J</strain>
    </source>
</reference>
<dbReference type="EMBL" id="CM004470">
    <property type="protein sequence ID" value="OCT88975.1"/>
    <property type="molecule type" value="Genomic_DNA"/>
</dbReference>
<protein>
    <recommendedName>
        <fullName evidence="4">Secreted protein</fullName>
    </recommendedName>
</protein>
<gene>
    <name evidence="2" type="ORF">XELAEV_18017604mg</name>
</gene>
<feature type="chain" id="PRO_5037629596" description="Secreted protein" evidence="1">
    <location>
        <begin position="18"/>
        <end position="84"/>
    </location>
</feature>
<sequence length="84" mass="9698">MFGVFNLWFSTALPCHSQNPTHPVTAREMLVVVTRPATDGEPQFQDFVLHAKQFKTNCLSILGTNKQIFLGIPRNYFHVYRFLN</sequence>
<dbReference type="AlphaFoldDB" id="A0A974DCM8"/>
<organism evidence="2 3">
    <name type="scientific">Xenopus laevis</name>
    <name type="common">African clawed frog</name>
    <dbReference type="NCBI Taxonomy" id="8355"/>
    <lineage>
        <taxon>Eukaryota</taxon>
        <taxon>Metazoa</taxon>
        <taxon>Chordata</taxon>
        <taxon>Craniata</taxon>
        <taxon>Vertebrata</taxon>
        <taxon>Euteleostomi</taxon>
        <taxon>Amphibia</taxon>
        <taxon>Batrachia</taxon>
        <taxon>Anura</taxon>
        <taxon>Pipoidea</taxon>
        <taxon>Pipidae</taxon>
        <taxon>Xenopodinae</taxon>
        <taxon>Xenopus</taxon>
        <taxon>Xenopus</taxon>
    </lineage>
</organism>
<evidence type="ECO:0000313" key="3">
    <source>
        <dbReference type="Proteomes" id="UP000694892"/>
    </source>
</evidence>
<keyword evidence="1" id="KW-0732">Signal</keyword>
<evidence type="ECO:0000256" key="1">
    <source>
        <dbReference type="SAM" id="SignalP"/>
    </source>
</evidence>
<name>A0A974DCM8_XENLA</name>
<evidence type="ECO:0008006" key="4">
    <source>
        <dbReference type="Google" id="ProtNLM"/>
    </source>
</evidence>
<accession>A0A974DCM8</accession>
<proteinExistence type="predicted"/>
<feature type="signal peptide" evidence="1">
    <location>
        <begin position="1"/>
        <end position="17"/>
    </location>
</feature>